<dbReference type="InterPro" id="IPR011041">
    <property type="entry name" value="Quinoprot_gluc/sorb_DH_b-prop"/>
</dbReference>
<reference evidence="7" key="1">
    <citation type="journal article" date="2019" name="Int. J. Syst. Evol. Microbiol.">
        <title>The Global Catalogue of Microorganisms (GCM) 10K type strain sequencing project: providing services to taxonomists for standard genome sequencing and annotation.</title>
        <authorList>
            <consortium name="The Broad Institute Genomics Platform"/>
            <consortium name="The Broad Institute Genome Sequencing Center for Infectious Disease"/>
            <person name="Wu L."/>
            <person name="Ma J."/>
        </authorList>
    </citation>
    <scope>NUCLEOTIDE SEQUENCE [LARGE SCALE GENOMIC DNA]</scope>
    <source>
        <strain evidence="7">CGMCC 4.7466</strain>
    </source>
</reference>
<feature type="domain" description="Cytochrome c" evidence="5">
    <location>
        <begin position="746"/>
        <end position="882"/>
    </location>
</feature>
<accession>A0ABV9T5R8</accession>
<dbReference type="SUPFAM" id="SSF46626">
    <property type="entry name" value="Cytochrome c"/>
    <property type="match status" value="1"/>
</dbReference>
<dbReference type="NCBIfam" id="TIGR02604">
    <property type="entry name" value="Piru_Ver_Nterm"/>
    <property type="match status" value="1"/>
</dbReference>
<dbReference type="PROSITE" id="PS51257">
    <property type="entry name" value="PROKAR_LIPOPROTEIN"/>
    <property type="match status" value="1"/>
</dbReference>
<dbReference type="Pfam" id="PF00034">
    <property type="entry name" value="Cytochrom_C"/>
    <property type="match status" value="1"/>
</dbReference>
<dbReference type="SUPFAM" id="SSF48371">
    <property type="entry name" value="ARM repeat"/>
    <property type="match status" value="1"/>
</dbReference>
<keyword evidence="7" id="KW-1185">Reference proteome</keyword>
<dbReference type="InterPro" id="IPR013428">
    <property type="entry name" value="Membrane-bound_put_N"/>
</dbReference>
<dbReference type="PANTHER" id="PTHR33546:SF1">
    <property type="entry name" value="LARGE, MULTIFUNCTIONAL SECRETED PROTEIN"/>
    <property type="match status" value="1"/>
</dbReference>
<sequence length="882" mass="98515">MKGRPSGITESCFTLISFVLIVMSCQSSLETTYQTVEGVKVLDSRLELTLMKEDPAIVTPIGIAVDENDRIFVLESHTHQPPRDYEGPEHDIIKIYEDTNGDGEWDKETEFATGIIEGLNLAFSPEGHLHVVTSRDVWALYDKDGDGVSEEREKLVGLVKPDYVYAHAAILSITFDTEGWMYIGRGNTGGAHWIFEAKDGSRVEGYGDGGNIMRAKTDGSQLEEFATGFWNPFDLKFDNYGRLLVADNDPDSRGPNRLVHAVLDADFGYQSLFGGSGIHPYLAWNGELPGTLPYAVALGEAPSGLLNANLGGLPADYHDQMLCTIWEESRIVSINLTDQGLSVKGDTEIVLEGGPDFRPVAFATDSKGNVFITDWVLRYYPNHGRGRIWKLSARKGIELLEKRNLYDRPLPHPKVEELGKLLTGEEWDVLIENLVSDDPYARHTAIRGLGREKFWDRLVSSVGDPDPAVRLGILLSLKKTDHPEKELLARQFLEDEDAEIRSMAMIWVGQEGMVGLRPHLEKALEKEGFSPAHFETYLETIKLLQPEFLEAYSNKTKTVSKNIPRNLPENFIASLLADKNRPSNMKAAALRYLEHPADHIAFLLEFLEKERGESVRLEIIRTLSDIPDKEVAESLLAISMDAGQPASQRAEALLSLSGQPLDNWQRVIPLLEAENEHVRIEAARYLQSRAGDDEVKAAMQRLLAKVNQGKSEAFYQQLILAVEQQLPGRPENQDLEKWQTLLDGQGDQERGRRVFFSQTALCATCHAVNGRGGDLGPDLTNVGKSKDRRGLISSLLLPSQEISPEWQGWYIKLSDGTYYEGRQIDVGNDDIKLYTQAKGFISVDKKDIADYGMSAFSLMPDGLEQRLTDQDLKDLLAFLEGK</sequence>
<dbReference type="InterPro" id="IPR011989">
    <property type="entry name" value="ARM-like"/>
</dbReference>
<dbReference type="InterPro" id="IPR016024">
    <property type="entry name" value="ARM-type_fold"/>
</dbReference>
<protein>
    <submittedName>
        <fullName evidence="6">PVC-type heme-binding CxxCH protein</fullName>
    </submittedName>
</protein>
<evidence type="ECO:0000313" key="7">
    <source>
        <dbReference type="Proteomes" id="UP001595818"/>
    </source>
</evidence>
<organism evidence="6 7">
    <name type="scientific">Negadavirga shengliensis</name>
    <dbReference type="NCBI Taxonomy" id="1389218"/>
    <lineage>
        <taxon>Bacteria</taxon>
        <taxon>Pseudomonadati</taxon>
        <taxon>Bacteroidota</taxon>
        <taxon>Cytophagia</taxon>
        <taxon>Cytophagales</taxon>
        <taxon>Cyclobacteriaceae</taxon>
        <taxon>Negadavirga</taxon>
    </lineage>
</organism>
<dbReference type="RefSeq" id="WP_377067594.1">
    <property type="nucleotide sequence ID" value="NZ_JBHSJJ010000015.1"/>
</dbReference>
<dbReference type="InterPro" id="IPR055557">
    <property type="entry name" value="DUF7133"/>
</dbReference>
<dbReference type="Pfam" id="PF23500">
    <property type="entry name" value="DUF7133"/>
    <property type="match status" value="1"/>
</dbReference>
<dbReference type="Gene3D" id="1.25.10.10">
    <property type="entry name" value="Leucine-rich Repeat Variant"/>
    <property type="match status" value="2"/>
</dbReference>
<dbReference type="Gene3D" id="2.120.10.30">
    <property type="entry name" value="TolB, C-terminal domain"/>
    <property type="match status" value="1"/>
</dbReference>
<dbReference type="NCBIfam" id="TIGR02603">
    <property type="entry name" value="CxxCH_TIGR02603"/>
    <property type="match status" value="1"/>
</dbReference>
<evidence type="ECO:0000256" key="2">
    <source>
        <dbReference type="ARBA" id="ARBA00022723"/>
    </source>
</evidence>
<dbReference type="Pfam" id="PF13646">
    <property type="entry name" value="HEAT_2"/>
    <property type="match status" value="1"/>
</dbReference>
<dbReference type="SUPFAM" id="SSF50952">
    <property type="entry name" value="Soluble quinoprotein glucose dehydrogenase"/>
    <property type="match status" value="1"/>
</dbReference>
<keyword evidence="2 4" id="KW-0479">Metal-binding</keyword>
<dbReference type="Proteomes" id="UP001595818">
    <property type="component" value="Unassembled WGS sequence"/>
</dbReference>
<evidence type="ECO:0000256" key="1">
    <source>
        <dbReference type="ARBA" id="ARBA00022617"/>
    </source>
</evidence>
<dbReference type="EMBL" id="JBHSJJ010000015">
    <property type="protein sequence ID" value="MFC4874087.1"/>
    <property type="molecule type" value="Genomic_DNA"/>
</dbReference>
<dbReference type="InterPro" id="IPR036909">
    <property type="entry name" value="Cyt_c-like_dom_sf"/>
</dbReference>
<evidence type="ECO:0000256" key="4">
    <source>
        <dbReference type="PROSITE-ProRule" id="PRU00433"/>
    </source>
</evidence>
<keyword evidence="1 4" id="KW-0349">Heme</keyword>
<evidence type="ECO:0000313" key="6">
    <source>
        <dbReference type="EMBL" id="MFC4874087.1"/>
    </source>
</evidence>
<dbReference type="InterPro" id="IPR011042">
    <property type="entry name" value="6-blade_b-propeller_TolB-like"/>
</dbReference>
<dbReference type="PANTHER" id="PTHR33546">
    <property type="entry name" value="LARGE, MULTIFUNCTIONAL SECRETED PROTEIN-RELATED"/>
    <property type="match status" value="1"/>
</dbReference>
<evidence type="ECO:0000256" key="3">
    <source>
        <dbReference type="ARBA" id="ARBA00023004"/>
    </source>
</evidence>
<dbReference type="InterPro" id="IPR009056">
    <property type="entry name" value="Cyt_c-like_dom"/>
</dbReference>
<keyword evidence="3 4" id="KW-0408">Iron</keyword>
<evidence type="ECO:0000259" key="5">
    <source>
        <dbReference type="PROSITE" id="PS51007"/>
    </source>
</evidence>
<comment type="caution">
    <text evidence="6">The sequence shown here is derived from an EMBL/GenBank/DDBJ whole genome shotgun (WGS) entry which is preliminary data.</text>
</comment>
<dbReference type="PROSITE" id="PS51007">
    <property type="entry name" value="CYTC"/>
    <property type="match status" value="1"/>
</dbReference>
<proteinExistence type="predicted"/>
<dbReference type="InterPro" id="IPR013427">
    <property type="entry name" value="Haem-bd_dom_put"/>
</dbReference>
<name>A0ABV9T5R8_9BACT</name>
<gene>
    <name evidence="6" type="ORF">ACFPFU_20445</name>
</gene>
<dbReference type="Gene3D" id="1.10.760.10">
    <property type="entry name" value="Cytochrome c-like domain"/>
    <property type="match status" value="1"/>
</dbReference>